<evidence type="ECO:0008006" key="3">
    <source>
        <dbReference type="Google" id="ProtNLM"/>
    </source>
</evidence>
<reference evidence="1 2" key="1">
    <citation type="submission" date="2024-09" db="EMBL/GenBank/DDBJ databases">
        <authorList>
            <person name="Sun Q."/>
            <person name="Mori K."/>
        </authorList>
    </citation>
    <scope>NUCLEOTIDE SEQUENCE [LARGE SCALE GENOMIC DNA]</scope>
    <source>
        <strain evidence="1 2">JCM 12520</strain>
    </source>
</reference>
<evidence type="ECO:0000313" key="2">
    <source>
        <dbReference type="Proteomes" id="UP001589619"/>
    </source>
</evidence>
<proteinExistence type="predicted"/>
<gene>
    <name evidence="1" type="ORF">ACFFNY_10535</name>
</gene>
<dbReference type="EMBL" id="JBHMAG010000008">
    <property type="protein sequence ID" value="MFB9751992.1"/>
    <property type="molecule type" value="Genomic_DNA"/>
</dbReference>
<keyword evidence="2" id="KW-1185">Reference proteome</keyword>
<sequence>MSKSAWSLTTDLNEFDLNGSGAYPGAWHGREALYIENRLGAPVLLKSQLNLDRYRLQAEIACPQAPGFIGLVFGVRDSRNYELVYVSPGTETDPGEIQYDPVMNGSTTWQINNGPEYQAAAPFIDQEWSKLCLEVQQHEVSIRVGEDPVPQLVIRNLQHGRCCGTIGVWGYLPSYIRNLSVETIEPNDSVPAEKAAGLKRLAAETFITGWTVSEPYFADGDFNVSGGGSSVYADVEENGTLNLNRLFPCASGMAVQASCKFTIPEEKETVLTFGFSDCLRLWVNGEAVYQGDWTWTPPGSDGRIRPDFAEARVRWRAGLNTIRAEVGSTEAIFGWGLAVKTRLFEMMPHPDPDERL</sequence>
<dbReference type="Proteomes" id="UP001589619">
    <property type="component" value="Unassembled WGS sequence"/>
</dbReference>
<name>A0ABV5VUM2_9BACL</name>
<dbReference type="RefSeq" id="WP_344915770.1">
    <property type="nucleotide sequence ID" value="NZ_BAAAYO010000017.1"/>
</dbReference>
<organism evidence="1 2">
    <name type="scientific">Paenibacillus hodogayensis</name>
    <dbReference type="NCBI Taxonomy" id="279208"/>
    <lineage>
        <taxon>Bacteria</taxon>
        <taxon>Bacillati</taxon>
        <taxon>Bacillota</taxon>
        <taxon>Bacilli</taxon>
        <taxon>Bacillales</taxon>
        <taxon>Paenibacillaceae</taxon>
        <taxon>Paenibacillus</taxon>
    </lineage>
</organism>
<evidence type="ECO:0000313" key="1">
    <source>
        <dbReference type="EMBL" id="MFB9751992.1"/>
    </source>
</evidence>
<accession>A0ABV5VUM2</accession>
<protein>
    <recommendedName>
        <fullName evidence="3">DUF1080 domain-containing protein</fullName>
    </recommendedName>
</protein>
<comment type="caution">
    <text evidence="1">The sequence shown here is derived from an EMBL/GenBank/DDBJ whole genome shotgun (WGS) entry which is preliminary data.</text>
</comment>